<organism evidence="8 9">
    <name type="scientific">Coccomyxa viridis</name>
    <dbReference type="NCBI Taxonomy" id="1274662"/>
    <lineage>
        <taxon>Eukaryota</taxon>
        <taxon>Viridiplantae</taxon>
        <taxon>Chlorophyta</taxon>
        <taxon>core chlorophytes</taxon>
        <taxon>Trebouxiophyceae</taxon>
        <taxon>Trebouxiophyceae incertae sedis</taxon>
        <taxon>Coccomyxaceae</taxon>
        <taxon>Coccomyxa</taxon>
    </lineage>
</organism>
<evidence type="ECO:0000256" key="3">
    <source>
        <dbReference type="ARBA" id="ARBA00022490"/>
    </source>
</evidence>
<reference evidence="8 9" key="1">
    <citation type="submission" date="2024-06" db="EMBL/GenBank/DDBJ databases">
        <authorList>
            <person name="Kraege A."/>
            <person name="Thomma B."/>
        </authorList>
    </citation>
    <scope>NUCLEOTIDE SEQUENCE [LARGE SCALE GENOMIC DNA]</scope>
</reference>
<feature type="domain" description="MI" evidence="7">
    <location>
        <begin position="324"/>
        <end position="442"/>
    </location>
</feature>
<evidence type="ECO:0000313" key="8">
    <source>
        <dbReference type="EMBL" id="CAL5223519.1"/>
    </source>
</evidence>
<keyword evidence="9" id="KW-1185">Reference proteome</keyword>
<evidence type="ECO:0000256" key="2">
    <source>
        <dbReference type="ARBA" id="ARBA00005497"/>
    </source>
</evidence>
<dbReference type="Pfam" id="PF02847">
    <property type="entry name" value="MA3"/>
    <property type="match status" value="4"/>
</dbReference>
<feature type="region of interest" description="Disordered" evidence="6">
    <location>
        <begin position="56"/>
        <end position="102"/>
    </location>
</feature>
<evidence type="ECO:0000313" key="9">
    <source>
        <dbReference type="Proteomes" id="UP001497392"/>
    </source>
</evidence>
<feature type="compositionally biased region" description="Basic and acidic residues" evidence="6">
    <location>
        <begin position="83"/>
        <end position="93"/>
    </location>
</feature>
<dbReference type="PANTHER" id="PTHR12626">
    <property type="entry name" value="PROGRAMMED CELL DEATH 4"/>
    <property type="match status" value="1"/>
</dbReference>
<feature type="domain" description="MI" evidence="7">
    <location>
        <begin position="621"/>
        <end position="742"/>
    </location>
</feature>
<dbReference type="InterPro" id="IPR016024">
    <property type="entry name" value="ARM-type_fold"/>
</dbReference>
<evidence type="ECO:0000259" key="7">
    <source>
        <dbReference type="PROSITE" id="PS51366"/>
    </source>
</evidence>
<name>A0ABP1FX05_9CHLO</name>
<keyword evidence="5" id="KW-0539">Nucleus</keyword>
<keyword evidence="3" id="KW-0963">Cytoplasm</keyword>
<dbReference type="Gene3D" id="1.25.40.180">
    <property type="match status" value="4"/>
</dbReference>
<protein>
    <submittedName>
        <fullName evidence="8">G6048 protein</fullName>
    </submittedName>
</protein>
<dbReference type="PROSITE" id="PS51366">
    <property type="entry name" value="MI"/>
    <property type="match status" value="4"/>
</dbReference>
<dbReference type="InterPro" id="IPR003891">
    <property type="entry name" value="Initiation_fac_eIF4g_MI"/>
</dbReference>
<dbReference type="EMBL" id="CAXHTA020000008">
    <property type="protein sequence ID" value="CAL5223519.1"/>
    <property type="molecule type" value="Genomic_DNA"/>
</dbReference>
<keyword evidence="4" id="KW-0677">Repeat</keyword>
<dbReference type="SMART" id="SM00544">
    <property type="entry name" value="MA3"/>
    <property type="match status" value="4"/>
</dbReference>
<feature type="domain" description="MI" evidence="7">
    <location>
        <begin position="163"/>
        <end position="284"/>
    </location>
</feature>
<dbReference type="Proteomes" id="UP001497392">
    <property type="component" value="Unassembled WGS sequence"/>
</dbReference>
<dbReference type="PANTHER" id="PTHR12626:SF0">
    <property type="entry name" value="PROGRAMMED CELL DEATH PROTEIN 4"/>
    <property type="match status" value="1"/>
</dbReference>
<comment type="similarity">
    <text evidence="2">Belongs to the PDCD4 family.</text>
</comment>
<proteinExistence type="inferred from homology"/>
<evidence type="ECO:0000256" key="5">
    <source>
        <dbReference type="ARBA" id="ARBA00023242"/>
    </source>
</evidence>
<feature type="domain" description="MI" evidence="7">
    <location>
        <begin position="456"/>
        <end position="577"/>
    </location>
</feature>
<evidence type="ECO:0000256" key="6">
    <source>
        <dbReference type="SAM" id="MobiDB-lite"/>
    </source>
</evidence>
<gene>
    <name evidence="8" type="primary">g6048</name>
    <name evidence="8" type="ORF">VP750_LOCUS5178</name>
</gene>
<comment type="caution">
    <text evidence="8">The sequence shown here is derived from an EMBL/GenBank/DDBJ whole genome shotgun (WGS) entry which is preliminary data.</text>
</comment>
<dbReference type="SUPFAM" id="SSF48371">
    <property type="entry name" value="ARM repeat"/>
    <property type="match status" value="4"/>
</dbReference>
<comment type="subcellular location">
    <subcellularLocation>
        <location evidence="1">Cytoplasm</location>
    </subcellularLocation>
</comment>
<evidence type="ECO:0000256" key="1">
    <source>
        <dbReference type="ARBA" id="ARBA00004496"/>
    </source>
</evidence>
<evidence type="ECO:0000256" key="4">
    <source>
        <dbReference type="ARBA" id="ARBA00022737"/>
    </source>
</evidence>
<sequence>MSALDGGHCPVSRVQGRLEGTLNGYGHQHTNGIALEKQSSTSFLTDAQRHALDAALADRSPQTASVTRAASGRLSRVSGGAREPSRASAEFHHERRSRGRGKNALCRVKKGGGGGKYTWGALMSAGMDRTALPVLDRNDPNYESDAEIGLLRAPSMQSQPLKRYKEAVDALIDEYFNSGDIQEASTTLQEIDEPEYGHLFVKRAVTRALDKHNHEREMSSILLSALYGEAISGLQVQKGFKCLVGAAPDLTLDVPDAAVQIATFIARAVIDDVLPPAFVEELSAGESEEAVEIAQLCQELLHQPKAGEQVASVWGCGAGLVLDETRTAMSRILKGYLANIDATAAEKALRELAVPFFHHEFVRQAVMQALHGADSEALIIELLGQLSECGLVSSNQLAKGFQRVSDNIGNDAPATRERFEAIVKACAKTASLDSSFQESEMAAANGHSTSSPETKAYKAAAIGIIKEYMASADTAEVTEALEELGQPELQHIFVKQAIMLALDRKDREREMVSVLLAELHPRVLSEHEIGEGFTAIMLSCEDLELDIPDAAHFVALFLGRAIVDEVLAPAFLTSVLQRMRDDSLGIQIVRRIGNLLGAKHAAERLQRCWVHPSGQAFSIKHLRKSFKALLEEYEVCKKFDETACCLRSLDAPHYHHELTKRALLAAFEKPDQAPALLQLLQRLTDTGVVSQTQLEIGFERVGSDLDDINLDFPNASKLYNSYRAQAVREGWLSDLAQPVQAAA</sequence>
<accession>A0ABP1FX05</accession>
<dbReference type="InterPro" id="IPR039778">
    <property type="entry name" value="PDCD4"/>
</dbReference>